<organism evidence="2 3">
    <name type="scientific">Funneliformis geosporum</name>
    <dbReference type="NCBI Taxonomy" id="1117311"/>
    <lineage>
        <taxon>Eukaryota</taxon>
        <taxon>Fungi</taxon>
        <taxon>Fungi incertae sedis</taxon>
        <taxon>Mucoromycota</taxon>
        <taxon>Glomeromycotina</taxon>
        <taxon>Glomeromycetes</taxon>
        <taxon>Glomerales</taxon>
        <taxon>Glomeraceae</taxon>
        <taxon>Funneliformis</taxon>
    </lineage>
</organism>
<evidence type="ECO:0000313" key="3">
    <source>
        <dbReference type="Proteomes" id="UP001153678"/>
    </source>
</evidence>
<evidence type="ECO:0000256" key="1">
    <source>
        <dbReference type="SAM" id="Coils"/>
    </source>
</evidence>
<dbReference type="EMBL" id="CAMKVN010005227">
    <property type="protein sequence ID" value="CAI2188482.1"/>
    <property type="molecule type" value="Genomic_DNA"/>
</dbReference>
<keyword evidence="1" id="KW-0175">Coiled coil</keyword>
<proteinExistence type="predicted"/>
<feature type="coiled-coil region" evidence="1">
    <location>
        <begin position="65"/>
        <end position="99"/>
    </location>
</feature>
<sequence length="106" mass="12647">MQYHNRIDTKALAYIQKHEGRSHPRQRRACEKYKAELKKENYHLHSELQTEVNTNHQNESRINQLEKIEHLENALEEKIVELKSEISILKSQLYQAKKDVRAVSKI</sequence>
<evidence type="ECO:0000313" key="2">
    <source>
        <dbReference type="EMBL" id="CAI2188482.1"/>
    </source>
</evidence>
<gene>
    <name evidence="2" type="ORF">FWILDA_LOCUS13602</name>
</gene>
<dbReference type="Proteomes" id="UP001153678">
    <property type="component" value="Unassembled WGS sequence"/>
</dbReference>
<accession>A0A9W4T1E4</accession>
<name>A0A9W4T1E4_9GLOM</name>
<reference evidence="2" key="1">
    <citation type="submission" date="2022-08" db="EMBL/GenBank/DDBJ databases">
        <authorList>
            <person name="Kallberg Y."/>
            <person name="Tangrot J."/>
            <person name="Rosling A."/>
        </authorList>
    </citation>
    <scope>NUCLEOTIDE SEQUENCE</scope>
    <source>
        <strain evidence="2">Wild A</strain>
    </source>
</reference>
<dbReference type="AlphaFoldDB" id="A0A9W4T1E4"/>
<comment type="caution">
    <text evidence="2">The sequence shown here is derived from an EMBL/GenBank/DDBJ whole genome shotgun (WGS) entry which is preliminary data.</text>
</comment>
<protein>
    <submittedName>
        <fullName evidence="2">4149_t:CDS:1</fullName>
    </submittedName>
</protein>
<keyword evidence="3" id="KW-1185">Reference proteome</keyword>
<dbReference type="OrthoDB" id="2422825at2759"/>